<dbReference type="PROSITE" id="PS00636">
    <property type="entry name" value="DNAJ_1"/>
    <property type="match status" value="1"/>
</dbReference>
<evidence type="ECO:0000313" key="4">
    <source>
        <dbReference type="EMBL" id="RXG49951.1"/>
    </source>
</evidence>
<reference evidence="4 6" key="2">
    <citation type="submission" date="2018-12" db="EMBL/GenBank/DDBJ databases">
        <title>Genome of Verticillium dahliae isolate Getta Getta.</title>
        <authorList>
            <person name="Gardiner D.M."/>
        </authorList>
    </citation>
    <scope>NUCLEOTIDE SEQUENCE [LARGE SCALE GENOMIC DNA]</scope>
    <source>
        <strain evidence="4 6">Getta Getta</strain>
    </source>
</reference>
<dbReference type="EMBL" id="RSDZ01000010">
    <property type="protein sequence ID" value="RXG49951.1"/>
    <property type="molecule type" value="Genomic_DNA"/>
</dbReference>
<dbReference type="FunFam" id="1.10.287.110:FF:000096">
    <property type="entry name" value="DnaJ domain protein"/>
    <property type="match status" value="1"/>
</dbReference>
<dbReference type="EMBL" id="MPSH01000009">
    <property type="protein sequence ID" value="PNH33186.1"/>
    <property type="molecule type" value="Genomic_DNA"/>
</dbReference>
<feature type="compositionally biased region" description="Polar residues" evidence="1">
    <location>
        <begin position="508"/>
        <end position="517"/>
    </location>
</feature>
<feature type="compositionally biased region" description="Basic and acidic residues" evidence="1">
    <location>
        <begin position="484"/>
        <end position="496"/>
    </location>
</feature>
<feature type="compositionally biased region" description="Pro residues" evidence="1">
    <location>
        <begin position="579"/>
        <end position="588"/>
    </location>
</feature>
<dbReference type="InterPro" id="IPR050817">
    <property type="entry name" value="DjlA_DnaK_co-chaperone"/>
</dbReference>
<dbReference type="InterPro" id="IPR018253">
    <property type="entry name" value="DnaJ_domain_CS"/>
</dbReference>
<feature type="region of interest" description="Disordered" evidence="1">
    <location>
        <begin position="63"/>
        <end position="641"/>
    </location>
</feature>
<protein>
    <recommendedName>
        <fullName evidence="2">J domain-containing protein</fullName>
    </recommendedName>
</protein>
<dbReference type="Proteomes" id="UP000236305">
    <property type="component" value="Unassembled WGS sequence"/>
</dbReference>
<feature type="compositionally biased region" description="Polar residues" evidence="1">
    <location>
        <begin position="111"/>
        <end position="132"/>
    </location>
</feature>
<organism evidence="3 5">
    <name type="scientific">Verticillium dahliae</name>
    <name type="common">Verticillium wilt</name>
    <dbReference type="NCBI Taxonomy" id="27337"/>
    <lineage>
        <taxon>Eukaryota</taxon>
        <taxon>Fungi</taxon>
        <taxon>Dikarya</taxon>
        <taxon>Ascomycota</taxon>
        <taxon>Pezizomycotina</taxon>
        <taxon>Sordariomycetes</taxon>
        <taxon>Hypocreomycetidae</taxon>
        <taxon>Glomerellales</taxon>
        <taxon>Plectosphaerellaceae</taxon>
        <taxon>Verticillium</taxon>
    </lineage>
</organism>
<dbReference type="PANTHER" id="PTHR24074">
    <property type="entry name" value="CO-CHAPERONE PROTEIN DJLA"/>
    <property type="match status" value="1"/>
</dbReference>
<evidence type="ECO:0000313" key="3">
    <source>
        <dbReference type="EMBL" id="PNH33186.1"/>
    </source>
</evidence>
<dbReference type="SUPFAM" id="SSF46565">
    <property type="entry name" value="Chaperone J-domain"/>
    <property type="match status" value="1"/>
</dbReference>
<evidence type="ECO:0000259" key="2">
    <source>
        <dbReference type="PROSITE" id="PS50076"/>
    </source>
</evidence>
<feature type="domain" description="J" evidence="2">
    <location>
        <begin position="9"/>
        <end position="75"/>
    </location>
</feature>
<name>A0A2J8F125_VERDA</name>
<dbReference type="CDD" id="cd06257">
    <property type="entry name" value="DnaJ"/>
    <property type="match status" value="1"/>
</dbReference>
<evidence type="ECO:0000313" key="6">
    <source>
        <dbReference type="Proteomes" id="UP000288725"/>
    </source>
</evidence>
<feature type="compositionally biased region" description="Low complexity" evidence="1">
    <location>
        <begin position="304"/>
        <end position="319"/>
    </location>
</feature>
<dbReference type="PRINTS" id="PR00625">
    <property type="entry name" value="JDOMAIN"/>
</dbReference>
<feature type="compositionally biased region" description="Basic and acidic residues" evidence="1">
    <location>
        <begin position="256"/>
        <end position="265"/>
    </location>
</feature>
<feature type="compositionally biased region" description="Polar residues" evidence="1">
    <location>
        <begin position="222"/>
        <end position="232"/>
    </location>
</feature>
<feature type="compositionally biased region" description="Polar residues" evidence="1">
    <location>
        <begin position="328"/>
        <end position="338"/>
    </location>
</feature>
<gene>
    <name evidence="3" type="ORF">BJF96_g3459</name>
    <name evidence="4" type="ORF">VDGE_00646</name>
</gene>
<evidence type="ECO:0000313" key="5">
    <source>
        <dbReference type="Proteomes" id="UP000236305"/>
    </source>
</evidence>
<feature type="compositionally biased region" description="Polar residues" evidence="1">
    <location>
        <begin position="370"/>
        <end position="391"/>
    </location>
</feature>
<feature type="compositionally biased region" description="Polar residues" evidence="1">
    <location>
        <begin position="421"/>
        <end position="448"/>
    </location>
</feature>
<proteinExistence type="predicted"/>
<reference evidence="3 5" key="1">
    <citation type="submission" date="2017-12" db="EMBL/GenBank/DDBJ databases">
        <title>Comparative genomics yields insights into virulence evolution of Verticillium dahliae.</title>
        <authorList>
            <person name="Fan R."/>
            <person name="Armitage A.D."/>
            <person name="Cascant-Lopez E."/>
            <person name="Sobczyk M."/>
            <person name="Cockerton H.M."/>
            <person name="Harrison R.J."/>
        </authorList>
    </citation>
    <scope>NUCLEOTIDE SEQUENCE [LARGE SCALE GENOMIC DNA]</scope>
    <source>
        <strain evidence="3 5">12008</strain>
    </source>
</reference>
<dbReference type="SMART" id="SM00271">
    <property type="entry name" value="DnaJ"/>
    <property type="match status" value="1"/>
</dbReference>
<sequence>MPNLDNSRDYYADLNLPVTADVNDIKKQFRKLALLYHPDRNPGREAEVNSKFQVIQSAHEILTDPEQKAKYDASRGRSRYPTASGVRGNPWQDAGANFPPPPRRNQPTRNATQSGANKYRNFTSGAAPTAKTQPREDPMESRRNAWQAFEQMRPSSQGKSAASQAKPRPVPEQPVPPPRPAQRPERPVPRTPAQKQRAEAAFGAKKSSGYAPHSPVPGDEPSVSSSAYATNRHTYDASASAAQQQRDSIPDPLAPFRDKFGDSRQRTPYSSGGGEKTNPFDGISVGRTKSTRESTRHSEYQDAGLSPGGARPRSSSSPRTAPMEDPTGAQQSNTADTASDTHKRSFASRASAKYTPSGRAYDAGEAGGSRPTTTAANEAQPNASTSSNKANGPSIFNFVVDDDTFTRTTPDQKRFARSSADDINTSFVDEQGADTWQFSAGSPHTPQQEDPFAKRRTQSASRTGRNSPLKRPPPRPAKEPLPAENEKTAEEVRFDAEGWSQKIGPQNFAHQPTQNKASSPTRPSRSNSRKPKSVHPTVGTAGLVNEESSSNEDTDGGARQPEAEPATTGSPMPMDIDPETPPPNPRSAPPSRRDSARNIPVEPSRPEWRPGNVQPVPEAPQPNGVKRAPFNPNTAGSEDSEDFRASFAELKNVAPFATKPTGLNSFGDLKSQLPFESRASERIPIEKEKKQDPELNFPPVPRAPTPPAALAVSGLKPSLTTWQKYLVEFQNYLQQWDAFNAQITYHFETRKAQILEERGTAGYAFLTTQGDEGIEEYLSWVRQDKEVRRKWSLACDEHEMRMLDFLKYKKLMR</sequence>
<dbReference type="PROSITE" id="PS50076">
    <property type="entry name" value="DNAJ_2"/>
    <property type="match status" value="1"/>
</dbReference>
<dbReference type="Gene3D" id="1.10.287.110">
    <property type="entry name" value="DnaJ domain"/>
    <property type="match status" value="1"/>
</dbReference>
<dbReference type="InterPro" id="IPR036869">
    <property type="entry name" value="J_dom_sf"/>
</dbReference>
<dbReference type="Proteomes" id="UP000288725">
    <property type="component" value="Chromosome 2"/>
</dbReference>
<evidence type="ECO:0000256" key="1">
    <source>
        <dbReference type="SAM" id="MobiDB-lite"/>
    </source>
</evidence>
<comment type="caution">
    <text evidence="3">The sequence shown here is derived from an EMBL/GenBank/DDBJ whole genome shotgun (WGS) entry which is preliminary data.</text>
</comment>
<accession>A0A2J8F125</accession>
<feature type="compositionally biased region" description="Basic and acidic residues" evidence="1">
    <location>
        <begin position="290"/>
        <end position="300"/>
    </location>
</feature>
<feature type="compositionally biased region" description="Basic and acidic residues" evidence="1">
    <location>
        <begin position="133"/>
        <end position="143"/>
    </location>
</feature>
<feature type="compositionally biased region" description="Low complexity" evidence="1">
    <location>
        <begin position="155"/>
        <end position="167"/>
    </location>
</feature>
<feature type="compositionally biased region" description="Pro residues" evidence="1">
    <location>
        <begin position="168"/>
        <end position="181"/>
    </location>
</feature>
<dbReference type="Pfam" id="PF00226">
    <property type="entry name" value="DnaJ"/>
    <property type="match status" value="1"/>
</dbReference>
<feature type="compositionally biased region" description="Basic and acidic residues" evidence="1">
    <location>
        <begin position="63"/>
        <end position="75"/>
    </location>
</feature>
<dbReference type="InterPro" id="IPR001623">
    <property type="entry name" value="DnaJ_domain"/>
</dbReference>
<dbReference type="AlphaFoldDB" id="A0A2J8F125"/>